<keyword evidence="2 3" id="KW-0040">ANK repeat</keyword>
<dbReference type="InterPro" id="IPR036770">
    <property type="entry name" value="Ankyrin_rpt-contain_sf"/>
</dbReference>
<dbReference type="PANTHER" id="PTHR24198">
    <property type="entry name" value="ANKYRIN REPEAT AND PROTEIN KINASE DOMAIN-CONTAINING PROTEIN"/>
    <property type="match status" value="1"/>
</dbReference>
<feature type="domain" description="DUF3447" evidence="4">
    <location>
        <begin position="192"/>
        <end position="261"/>
    </location>
</feature>
<dbReference type="SMART" id="SM00248">
    <property type="entry name" value="ANK"/>
    <property type="match status" value="9"/>
</dbReference>
<dbReference type="SUPFAM" id="SSF48403">
    <property type="entry name" value="Ankyrin repeat"/>
    <property type="match status" value="2"/>
</dbReference>
<organism evidence="5 6">
    <name type="scientific">Tritrichomonas musculus</name>
    <dbReference type="NCBI Taxonomy" id="1915356"/>
    <lineage>
        <taxon>Eukaryota</taxon>
        <taxon>Metamonada</taxon>
        <taxon>Parabasalia</taxon>
        <taxon>Tritrichomonadida</taxon>
        <taxon>Tritrichomonadidae</taxon>
        <taxon>Tritrichomonas</taxon>
    </lineage>
</organism>
<dbReference type="Pfam" id="PF11929">
    <property type="entry name" value="DUF3447"/>
    <property type="match status" value="1"/>
</dbReference>
<comment type="caution">
    <text evidence="5">The sequence shown here is derived from an EMBL/GenBank/DDBJ whole genome shotgun (WGS) entry which is preliminary data.</text>
</comment>
<evidence type="ECO:0000313" key="6">
    <source>
        <dbReference type="Proteomes" id="UP001470230"/>
    </source>
</evidence>
<proteinExistence type="predicted"/>
<dbReference type="PROSITE" id="PS50088">
    <property type="entry name" value="ANK_REPEAT"/>
    <property type="match status" value="1"/>
</dbReference>
<dbReference type="InterPro" id="IPR002110">
    <property type="entry name" value="Ankyrin_rpt"/>
</dbReference>
<dbReference type="PROSITE" id="PS50297">
    <property type="entry name" value="ANK_REP_REGION"/>
    <property type="match status" value="1"/>
</dbReference>
<accession>A0ABR2I6L6</accession>
<gene>
    <name evidence="5" type="ORF">M9Y10_013270</name>
</gene>
<dbReference type="InterPro" id="IPR020683">
    <property type="entry name" value="DUF3447"/>
</dbReference>
<evidence type="ECO:0000259" key="4">
    <source>
        <dbReference type="Pfam" id="PF11929"/>
    </source>
</evidence>
<dbReference type="PANTHER" id="PTHR24198:SF165">
    <property type="entry name" value="ANKYRIN REPEAT-CONTAINING PROTEIN-RELATED"/>
    <property type="match status" value="1"/>
</dbReference>
<dbReference type="Pfam" id="PF12796">
    <property type="entry name" value="Ank_2"/>
    <property type="match status" value="2"/>
</dbReference>
<evidence type="ECO:0000256" key="3">
    <source>
        <dbReference type="PROSITE-ProRule" id="PRU00023"/>
    </source>
</evidence>
<evidence type="ECO:0000256" key="1">
    <source>
        <dbReference type="ARBA" id="ARBA00022737"/>
    </source>
</evidence>
<dbReference type="Gene3D" id="1.25.40.20">
    <property type="entry name" value="Ankyrin repeat-containing domain"/>
    <property type="match status" value="2"/>
</dbReference>
<keyword evidence="1" id="KW-0677">Repeat</keyword>
<reference evidence="5 6" key="1">
    <citation type="submission" date="2024-04" db="EMBL/GenBank/DDBJ databases">
        <title>Tritrichomonas musculus Genome.</title>
        <authorList>
            <person name="Alves-Ferreira E."/>
            <person name="Grigg M."/>
            <person name="Lorenzi H."/>
            <person name="Galac M."/>
        </authorList>
    </citation>
    <scope>NUCLEOTIDE SEQUENCE [LARGE SCALE GENOMIC DNA]</scope>
    <source>
        <strain evidence="5 6">EAF2021</strain>
    </source>
</reference>
<name>A0ABR2I6L6_9EUKA</name>
<sequence length="589" mass="68080">MNKVIDILNSKEDYFNTLIKIQSIIYEDNNFDDVISYVQESNLTSKREYFFHFLLTIKKCIFIRPIKINFILSIITFFKESIQREFPQFNWESSHIPSIFIEELKKIGIIQAESKPINNFEYSNLIEAIKKDDITSFQDILAKTNINSSIELNIPSYKLDKIHNPSLFELSAFFSSIKIFKFLLMNNVTKSKYLAHYAVAGGNYEIIHICEREKVSFQDINVISTAIRFFRNDIVDYLDPNPVDAIKYGALYMNVEIFIFYLRKMMSKQAFPFDPEYSNIFFRVLKHEYFEILKILCILNPECVNQADSSYQYMIHYAISMNSYEFVKFLCDLEQSDLNVTNGQLETPLFLAVREKNVEMVDLLCSYEKVDLNAQNFTENTALHIALSEASIQIINIFVKYKSRLNTTMKNNKQLTYMHIAIMTKKLEIVRLINDLNKNLRLIGNKTKSSPLIYSISYGTPAIVEYLCSFENVDVNLKNIHGIAALHLAVENPQILLILCRNKNIDLNIRNDQGNAPLHLAASKGKIESVRILLQFEDVDVNALNDYGNCPLFLASENGFLDIVKMLCGNKLVDKDIKNKSGVDCLLFC</sequence>
<dbReference type="EMBL" id="JAPFFF010000019">
    <property type="protein sequence ID" value="KAK8858169.1"/>
    <property type="molecule type" value="Genomic_DNA"/>
</dbReference>
<feature type="repeat" description="ANK" evidence="3">
    <location>
        <begin position="513"/>
        <end position="535"/>
    </location>
</feature>
<evidence type="ECO:0000256" key="2">
    <source>
        <dbReference type="ARBA" id="ARBA00023043"/>
    </source>
</evidence>
<dbReference type="Proteomes" id="UP001470230">
    <property type="component" value="Unassembled WGS sequence"/>
</dbReference>
<evidence type="ECO:0000313" key="5">
    <source>
        <dbReference type="EMBL" id="KAK8858169.1"/>
    </source>
</evidence>
<protein>
    <recommendedName>
        <fullName evidence="4">DUF3447 domain-containing protein</fullName>
    </recommendedName>
</protein>
<keyword evidence="6" id="KW-1185">Reference proteome</keyword>